<dbReference type="Proteomes" id="UP001610631">
    <property type="component" value="Unassembled WGS sequence"/>
</dbReference>
<reference evidence="1 2" key="1">
    <citation type="submission" date="2024-03" db="EMBL/GenBank/DDBJ databases">
        <title>Whole genome sequencing of Streptomyces racemochromogenes, to identify antimicrobial biosynthetic gene clusters.</title>
        <authorList>
            <person name="Suryawanshi P."/>
            <person name="Krishnaraj P.U."/>
            <person name="Arun Y.P."/>
            <person name="Suryawanshi M.P."/>
            <person name="Rakshit O."/>
        </authorList>
    </citation>
    <scope>NUCLEOTIDE SEQUENCE [LARGE SCALE GENOMIC DNA]</scope>
    <source>
        <strain evidence="1 2">AUDT626</strain>
    </source>
</reference>
<evidence type="ECO:0000313" key="1">
    <source>
        <dbReference type="EMBL" id="MFH7594513.1"/>
    </source>
</evidence>
<protein>
    <submittedName>
        <fullName evidence="1">Protein kinase family protein</fullName>
    </submittedName>
</protein>
<dbReference type="SUPFAM" id="SSF56112">
    <property type="entry name" value="Protein kinase-like (PK-like)"/>
    <property type="match status" value="1"/>
</dbReference>
<keyword evidence="1" id="KW-0418">Kinase</keyword>
<sequence>MSADALLGGTEDEPSTRRHREARYAARLAAYGTVSTRLSLLSDRRLADLVASARPAGSGIGGRSAELDVDGVRVFVKRVPLTDLELRPENVRSTANLFGLPMFYQYGVGSAGFGAWRELAVHTMTSNWVLGRDYGGFPLMYHWRVLPDTPPEGFVDALGGIDGAVAHWDGSQAVRERLEAIGRSSRSLVLFLEHVPQTLGAWLHERRADAVPADPGSPYPRVEDALGRGAAFMRSRGLVHFDAHFDNVLTDGRQIYFADFGLALSSDFELAAEESQFLSDHLAYDRHHTVAHLLRHYLVDRLRGDTDRDVFLEEWIAGRRPDGVPPEIAALVARHARTAVVLYGFYRRLLRESKRTPYPAAELDRAAAAGTAHG</sequence>
<dbReference type="GO" id="GO:0016301">
    <property type="term" value="F:kinase activity"/>
    <property type="evidence" value="ECO:0007669"/>
    <property type="project" value="UniProtKB-KW"/>
</dbReference>
<organism evidence="1 2">
    <name type="scientific">Streptomyces racemochromogenes</name>
    <dbReference type="NCBI Taxonomy" id="67353"/>
    <lineage>
        <taxon>Bacteria</taxon>
        <taxon>Bacillati</taxon>
        <taxon>Actinomycetota</taxon>
        <taxon>Actinomycetes</taxon>
        <taxon>Kitasatosporales</taxon>
        <taxon>Streptomycetaceae</taxon>
        <taxon>Streptomyces</taxon>
    </lineage>
</organism>
<dbReference type="Gene3D" id="1.10.510.10">
    <property type="entry name" value="Transferase(Phosphotransferase) domain 1"/>
    <property type="match status" value="1"/>
</dbReference>
<dbReference type="InterPro" id="IPR011009">
    <property type="entry name" value="Kinase-like_dom_sf"/>
</dbReference>
<proteinExistence type="predicted"/>
<keyword evidence="1" id="KW-0808">Transferase</keyword>
<comment type="caution">
    <text evidence="1">The sequence shown here is derived from an EMBL/GenBank/DDBJ whole genome shotgun (WGS) entry which is preliminary data.</text>
</comment>
<name>A0ABW7P840_9ACTN</name>
<gene>
    <name evidence="1" type="ORF">WDV06_05325</name>
</gene>
<dbReference type="RefSeq" id="WP_395508449.1">
    <property type="nucleotide sequence ID" value="NZ_JBBDHD010000009.1"/>
</dbReference>
<keyword evidence="2" id="KW-1185">Reference proteome</keyword>
<accession>A0ABW7P840</accession>
<dbReference type="EMBL" id="JBBDHD010000009">
    <property type="protein sequence ID" value="MFH7594513.1"/>
    <property type="molecule type" value="Genomic_DNA"/>
</dbReference>
<evidence type="ECO:0000313" key="2">
    <source>
        <dbReference type="Proteomes" id="UP001610631"/>
    </source>
</evidence>